<name>A0A8H3ZL92_9PEZI</name>
<protein>
    <submittedName>
        <fullName evidence="2">Uncharacterized protein</fullName>
    </submittedName>
</protein>
<feature type="region of interest" description="Disordered" evidence="1">
    <location>
        <begin position="55"/>
        <end position="81"/>
    </location>
</feature>
<dbReference type="OrthoDB" id="10411169at2759"/>
<comment type="caution">
    <text evidence="2">The sequence shown here is derived from an EMBL/GenBank/DDBJ whole genome shotgun (WGS) entry which is preliminary data.</text>
</comment>
<organism evidence="2 3">
    <name type="scientific">Colletotrichum asianum</name>
    <dbReference type="NCBI Taxonomy" id="702518"/>
    <lineage>
        <taxon>Eukaryota</taxon>
        <taxon>Fungi</taxon>
        <taxon>Dikarya</taxon>
        <taxon>Ascomycota</taxon>
        <taxon>Pezizomycotina</taxon>
        <taxon>Sordariomycetes</taxon>
        <taxon>Hypocreomycetidae</taxon>
        <taxon>Glomerellales</taxon>
        <taxon>Glomerellaceae</taxon>
        <taxon>Colletotrichum</taxon>
        <taxon>Colletotrichum gloeosporioides species complex</taxon>
    </lineage>
</organism>
<proteinExistence type="predicted"/>
<feature type="compositionally biased region" description="Basic and acidic residues" evidence="1">
    <location>
        <begin position="204"/>
        <end position="213"/>
    </location>
</feature>
<evidence type="ECO:0000256" key="1">
    <source>
        <dbReference type="SAM" id="MobiDB-lite"/>
    </source>
</evidence>
<keyword evidence="3" id="KW-1185">Reference proteome</keyword>
<sequence length="372" mass="41986">MSFPGGPSYVETEFSKAFSAAKDPDLSQQDRYQTCLKQLPLSKITPQELEYLASASRQQPSVRGVNSGDLHDPNEDDTASRATTTETYMDLAQGTRQILSHHQKIVRNFGQNLHDPSPPSYRNPPQTPGTPTRPPRSVPSQLPPAARALSDMTSVVPSRHATPVPQRPASNTANLQGIVASAQHRRQRHFNAQQQQQQQYSQSDQERLRELQSQHESVLQEYTNHAPQMLELELQLYGLQREMSYLAVAERGDGISQPDCSQVNDFTVAPTATKFHGVEINANMILVYSSHENNRFYAHIIKHQLTKFAPDFQLNELHQAPGIADMGQKYTEVIYPKILNELKARIRTLQSHQNEDYHPFAQAVVEHGRIRL</sequence>
<dbReference type="EMBL" id="WOWK01000184">
    <property type="protein sequence ID" value="KAF0315820.1"/>
    <property type="molecule type" value="Genomic_DNA"/>
</dbReference>
<dbReference type="AlphaFoldDB" id="A0A8H3ZL92"/>
<feature type="compositionally biased region" description="Pro residues" evidence="1">
    <location>
        <begin position="116"/>
        <end position="137"/>
    </location>
</feature>
<feature type="compositionally biased region" description="Low complexity" evidence="1">
    <location>
        <begin position="192"/>
        <end position="203"/>
    </location>
</feature>
<dbReference type="Proteomes" id="UP000434172">
    <property type="component" value="Unassembled WGS sequence"/>
</dbReference>
<accession>A0A8H3ZL92</accession>
<feature type="region of interest" description="Disordered" evidence="1">
    <location>
        <begin position="192"/>
        <end position="214"/>
    </location>
</feature>
<evidence type="ECO:0000313" key="2">
    <source>
        <dbReference type="EMBL" id="KAF0315820.1"/>
    </source>
</evidence>
<evidence type="ECO:0000313" key="3">
    <source>
        <dbReference type="Proteomes" id="UP000434172"/>
    </source>
</evidence>
<gene>
    <name evidence="2" type="ORF">GQ607_016931</name>
</gene>
<reference evidence="2 3" key="1">
    <citation type="submission" date="2019-12" db="EMBL/GenBank/DDBJ databases">
        <title>A genome sequence resource for the geographically widespread anthracnose pathogen Colletotrichum asianum.</title>
        <authorList>
            <person name="Meng Y."/>
        </authorList>
    </citation>
    <scope>NUCLEOTIDE SEQUENCE [LARGE SCALE GENOMIC DNA]</scope>
    <source>
        <strain evidence="2 3">ICMP 18580</strain>
    </source>
</reference>
<feature type="region of interest" description="Disordered" evidence="1">
    <location>
        <begin position="109"/>
        <end position="171"/>
    </location>
</feature>